<proteinExistence type="predicted"/>
<sequence length="74" mass="8121">MESAAASAFLKAVMGRLFMAMEKEYNKHKGLAQETHSLQQDLRMIAAAMDDQLGTLAKGDTRTAVARLHSEVMP</sequence>
<dbReference type="EMBL" id="JAAALK010000081">
    <property type="protein sequence ID" value="KAG8090321.1"/>
    <property type="molecule type" value="Genomic_DNA"/>
</dbReference>
<dbReference type="OrthoDB" id="6161812at2759"/>
<evidence type="ECO:0000313" key="1">
    <source>
        <dbReference type="EMBL" id="KAG8090321.1"/>
    </source>
</evidence>
<comment type="caution">
    <text evidence="1">The sequence shown here is derived from an EMBL/GenBank/DDBJ whole genome shotgun (WGS) entry which is preliminary data.</text>
</comment>
<protein>
    <recommendedName>
        <fullName evidence="3">Rx N-terminal domain-containing protein</fullName>
    </recommendedName>
</protein>
<accession>A0A8J5WKT5</accession>
<reference evidence="1" key="1">
    <citation type="journal article" date="2021" name="bioRxiv">
        <title>Whole Genome Assembly and Annotation of Northern Wild Rice, Zizania palustris L., Supports a Whole Genome Duplication in the Zizania Genus.</title>
        <authorList>
            <person name="Haas M."/>
            <person name="Kono T."/>
            <person name="Macchietto M."/>
            <person name="Millas R."/>
            <person name="McGilp L."/>
            <person name="Shao M."/>
            <person name="Duquette J."/>
            <person name="Hirsch C.N."/>
            <person name="Kimball J."/>
        </authorList>
    </citation>
    <scope>NUCLEOTIDE SEQUENCE</scope>
    <source>
        <tissue evidence="1">Fresh leaf tissue</tissue>
    </source>
</reference>
<reference evidence="1" key="2">
    <citation type="submission" date="2021-02" db="EMBL/GenBank/DDBJ databases">
        <authorList>
            <person name="Kimball J.A."/>
            <person name="Haas M.W."/>
            <person name="Macchietto M."/>
            <person name="Kono T."/>
            <person name="Duquette J."/>
            <person name="Shao M."/>
        </authorList>
    </citation>
    <scope>NUCLEOTIDE SEQUENCE</scope>
    <source>
        <tissue evidence="1">Fresh leaf tissue</tissue>
    </source>
</reference>
<evidence type="ECO:0008006" key="3">
    <source>
        <dbReference type="Google" id="ProtNLM"/>
    </source>
</evidence>
<dbReference type="AlphaFoldDB" id="A0A8J5WKT5"/>
<name>A0A8J5WKT5_ZIZPA</name>
<organism evidence="1 2">
    <name type="scientific">Zizania palustris</name>
    <name type="common">Northern wild rice</name>
    <dbReference type="NCBI Taxonomy" id="103762"/>
    <lineage>
        <taxon>Eukaryota</taxon>
        <taxon>Viridiplantae</taxon>
        <taxon>Streptophyta</taxon>
        <taxon>Embryophyta</taxon>
        <taxon>Tracheophyta</taxon>
        <taxon>Spermatophyta</taxon>
        <taxon>Magnoliopsida</taxon>
        <taxon>Liliopsida</taxon>
        <taxon>Poales</taxon>
        <taxon>Poaceae</taxon>
        <taxon>BOP clade</taxon>
        <taxon>Oryzoideae</taxon>
        <taxon>Oryzeae</taxon>
        <taxon>Zizaniinae</taxon>
        <taxon>Zizania</taxon>
    </lineage>
</organism>
<gene>
    <name evidence="1" type="ORF">GUJ93_ZPchr0011g28857</name>
</gene>
<keyword evidence="2" id="KW-1185">Reference proteome</keyword>
<evidence type="ECO:0000313" key="2">
    <source>
        <dbReference type="Proteomes" id="UP000729402"/>
    </source>
</evidence>
<dbReference type="Proteomes" id="UP000729402">
    <property type="component" value="Unassembled WGS sequence"/>
</dbReference>